<keyword evidence="2 6" id="KW-0812">Transmembrane</keyword>
<comment type="similarity">
    <text evidence="6">Belongs to the ABC-2 integral membrane protein family.</text>
</comment>
<feature type="transmembrane region" description="Helical" evidence="6">
    <location>
        <begin position="169"/>
        <end position="189"/>
    </location>
</feature>
<dbReference type="EMBL" id="JAVYII010000002">
    <property type="protein sequence ID" value="MDT9592578.1"/>
    <property type="molecule type" value="Genomic_DNA"/>
</dbReference>
<dbReference type="InterPro" id="IPR051784">
    <property type="entry name" value="Nod_factor_ABC_transporter"/>
</dbReference>
<feature type="transmembrane region" description="Helical" evidence="6">
    <location>
        <begin position="201"/>
        <end position="230"/>
    </location>
</feature>
<protein>
    <recommendedName>
        <fullName evidence="6">Transport permease protein</fullName>
    </recommendedName>
</protein>
<gene>
    <name evidence="8" type="ORF">RDV89_05850</name>
</gene>
<dbReference type="PRINTS" id="PR00164">
    <property type="entry name" value="ABC2TRNSPORT"/>
</dbReference>
<dbReference type="InterPro" id="IPR047817">
    <property type="entry name" value="ABC2_TM_bact-type"/>
</dbReference>
<evidence type="ECO:0000259" key="7">
    <source>
        <dbReference type="PROSITE" id="PS51012"/>
    </source>
</evidence>
<keyword evidence="6" id="KW-1003">Cell membrane</keyword>
<dbReference type="InterPro" id="IPR000412">
    <property type="entry name" value="ABC_2_transport"/>
</dbReference>
<dbReference type="Proteomes" id="UP001268542">
    <property type="component" value="Unassembled WGS sequence"/>
</dbReference>
<dbReference type="PIRSF" id="PIRSF006648">
    <property type="entry name" value="DrrB"/>
    <property type="match status" value="1"/>
</dbReference>
<comment type="subcellular location">
    <subcellularLocation>
        <location evidence="6">Cell membrane</location>
        <topology evidence="6">Multi-pass membrane protein</topology>
    </subcellularLocation>
    <subcellularLocation>
        <location evidence="1">Membrane</location>
        <topology evidence="1">Multi-pass membrane protein</topology>
    </subcellularLocation>
</comment>
<keyword evidence="4 6" id="KW-0472">Membrane</keyword>
<feature type="domain" description="ABC transmembrane type-2" evidence="7">
    <location>
        <begin position="50"/>
        <end position="279"/>
    </location>
</feature>
<keyword evidence="6" id="KW-0813">Transport</keyword>
<organism evidence="8 9">
    <name type="scientific">Nocardioides imazamoxiresistens</name>
    <dbReference type="NCBI Taxonomy" id="3231893"/>
    <lineage>
        <taxon>Bacteria</taxon>
        <taxon>Bacillati</taxon>
        <taxon>Actinomycetota</taxon>
        <taxon>Actinomycetes</taxon>
        <taxon>Propionibacteriales</taxon>
        <taxon>Nocardioidaceae</taxon>
        <taxon>Nocardioides</taxon>
    </lineage>
</organism>
<comment type="caution">
    <text evidence="8">The sequence shown here is derived from an EMBL/GenBank/DDBJ whole genome shotgun (WGS) entry which is preliminary data.</text>
</comment>
<feature type="transmembrane region" description="Helical" evidence="6">
    <location>
        <begin position="48"/>
        <end position="74"/>
    </location>
</feature>
<dbReference type="PANTHER" id="PTHR43229:SF2">
    <property type="entry name" value="NODULATION PROTEIN J"/>
    <property type="match status" value="1"/>
</dbReference>
<dbReference type="PANTHER" id="PTHR43229">
    <property type="entry name" value="NODULATION PROTEIN J"/>
    <property type="match status" value="1"/>
</dbReference>
<reference evidence="8 9" key="1">
    <citation type="submission" date="2023-08" db="EMBL/GenBank/DDBJ databases">
        <title>Nocardioides seae sp. nov., a bacterium isolated from a soil.</title>
        <authorList>
            <person name="Wang X."/>
        </authorList>
    </citation>
    <scope>NUCLEOTIDE SEQUENCE [LARGE SCALE GENOMIC DNA]</scope>
    <source>
        <strain evidence="8 9">YZH12</strain>
    </source>
</reference>
<keyword evidence="9" id="KW-1185">Reference proteome</keyword>
<evidence type="ECO:0000256" key="5">
    <source>
        <dbReference type="ARBA" id="ARBA00023251"/>
    </source>
</evidence>
<sequence length="282" mass="31099">MPLLNATLTADAARRDRAGRGDRRGSPLTAREATRLVALRNLMAYRRYWMAFATGFLEPVLYLFSIGIGVGALVSGFEVGGEEIGYAAFVAPAMLATSAMNGALYDATFNFFHKLRFGKLFDQMLATPLTTMDVARGEMTWSLARGGIYALVFWLVMVAMGLVDSWWGLLAPAAALLIGWAFAGVCMAVTTFMRSWQDFEYVTLATLPMFLFSATFFPVTAFPTWLQWVIEVTPLYRGVVLVRELCTGHVTWGAAFSVVYLVGLGLLGLAVVRRRLDRLLLS</sequence>
<feature type="transmembrane region" description="Helical" evidence="6">
    <location>
        <begin position="146"/>
        <end position="163"/>
    </location>
</feature>
<feature type="transmembrane region" description="Helical" evidence="6">
    <location>
        <begin position="250"/>
        <end position="272"/>
    </location>
</feature>
<evidence type="ECO:0000256" key="3">
    <source>
        <dbReference type="ARBA" id="ARBA00022989"/>
    </source>
</evidence>
<evidence type="ECO:0000256" key="2">
    <source>
        <dbReference type="ARBA" id="ARBA00022692"/>
    </source>
</evidence>
<dbReference type="PROSITE" id="PS51012">
    <property type="entry name" value="ABC_TM2"/>
    <property type="match status" value="1"/>
</dbReference>
<evidence type="ECO:0000313" key="8">
    <source>
        <dbReference type="EMBL" id="MDT9592578.1"/>
    </source>
</evidence>
<evidence type="ECO:0000256" key="4">
    <source>
        <dbReference type="ARBA" id="ARBA00023136"/>
    </source>
</evidence>
<evidence type="ECO:0000256" key="1">
    <source>
        <dbReference type="ARBA" id="ARBA00004141"/>
    </source>
</evidence>
<accession>A0ABU3PTL5</accession>
<feature type="transmembrane region" description="Helical" evidence="6">
    <location>
        <begin position="86"/>
        <end position="107"/>
    </location>
</feature>
<name>A0ABU3PTL5_9ACTN</name>
<dbReference type="RefSeq" id="WP_315732002.1">
    <property type="nucleotide sequence ID" value="NZ_JAVYII010000002.1"/>
</dbReference>
<evidence type="ECO:0000313" key="9">
    <source>
        <dbReference type="Proteomes" id="UP001268542"/>
    </source>
</evidence>
<keyword evidence="3 6" id="KW-1133">Transmembrane helix</keyword>
<evidence type="ECO:0000256" key="6">
    <source>
        <dbReference type="RuleBase" id="RU361157"/>
    </source>
</evidence>
<proteinExistence type="inferred from homology"/>
<dbReference type="Pfam" id="PF01061">
    <property type="entry name" value="ABC2_membrane"/>
    <property type="match status" value="1"/>
</dbReference>
<dbReference type="InterPro" id="IPR013525">
    <property type="entry name" value="ABC2_TM"/>
</dbReference>
<keyword evidence="5" id="KW-0046">Antibiotic resistance</keyword>